<keyword evidence="1" id="KW-0812">Transmembrane</keyword>
<name>A0AAU2JLK2_9ACTN</name>
<feature type="transmembrane region" description="Helical" evidence="1">
    <location>
        <begin position="158"/>
        <end position="178"/>
    </location>
</feature>
<evidence type="ECO:0008006" key="3">
    <source>
        <dbReference type="Google" id="ProtNLM"/>
    </source>
</evidence>
<gene>
    <name evidence="2" type="ORF">OG327_09920</name>
</gene>
<organism evidence="2">
    <name type="scientific">Streptomyces sp. NBC_00049</name>
    <dbReference type="NCBI Taxonomy" id="2903617"/>
    <lineage>
        <taxon>Bacteria</taxon>
        <taxon>Bacillati</taxon>
        <taxon>Actinomycetota</taxon>
        <taxon>Actinomycetes</taxon>
        <taxon>Kitasatosporales</taxon>
        <taxon>Streptomycetaceae</taxon>
        <taxon>Streptomyces</taxon>
    </lineage>
</organism>
<reference evidence="2" key="1">
    <citation type="submission" date="2022-10" db="EMBL/GenBank/DDBJ databases">
        <title>The complete genomes of actinobacterial strains from the NBC collection.</title>
        <authorList>
            <person name="Joergensen T.S."/>
            <person name="Alvarez Arevalo M."/>
            <person name="Sterndorff E.B."/>
            <person name="Faurdal D."/>
            <person name="Vuksanovic O."/>
            <person name="Mourched A.-S."/>
            <person name="Charusanti P."/>
            <person name="Shaw S."/>
            <person name="Blin K."/>
            <person name="Weber T."/>
        </authorList>
    </citation>
    <scope>NUCLEOTIDE SEQUENCE</scope>
    <source>
        <strain evidence="2">NBC_00049</strain>
    </source>
</reference>
<accession>A0AAU2JLK2</accession>
<evidence type="ECO:0000256" key="1">
    <source>
        <dbReference type="SAM" id="Phobius"/>
    </source>
</evidence>
<sequence length="281" mass="30066">MSAVSAMRAIRAARIAAAAVIPAELALVVCLAAGLRPPAPALAAAEALVLGVLLLETWVLRTLYAAGRARGAGRGQALRAAVRTVVPVRVRRLVLHELRATASLGRWALRRSHGVRPGDLAAAYTGPQTAMMYGMLFVSVVETVGLAVLIPWPAVHRVVLVLDLYTVLLVLALHASCVTRPHVVRPDGSLRIRYGALFDLTVPPDAVASVRVDRRYPEGRLVTLSEDGVLDLIVGSQTTVTLELTRPIPFIRPLGARGEARTVRFHADDPRALVTALRQPA</sequence>
<proteinExistence type="predicted"/>
<protein>
    <recommendedName>
        <fullName evidence="3">Integral membrane protein</fullName>
    </recommendedName>
</protein>
<dbReference type="EMBL" id="CP108264">
    <property type="protein sequence ID" value="WTU73632.1"/>
    <property type="molecule type" value="Genomic_DNA"/>
</dbReference>
<keyword evidence="1" id="KW-1133">Transmembrane helix</keyword>
<feature type="transmembrane region" description="Helical" evidence="1">
    <location>
        <begin position="12"/>
        <end position="35"/>
    </location>
</feature>
<feature type="transmembrane region" description="Helical" evidence="1">
    <location>
        <begin position="130"/>
        <end position="152"/>
    </location>
</feature>
<evidence type="ECO:0000313" key="2">
    <source>
        <dbReference type="EMBL" id="WTU73632.1"/>
    </source>
</evidence>
<feature type="transmembrane region" description="Helical" evidence="1">
    <location>
        <begin position="41"/>
        <end position="60"/>
    </location>
</feature>
<keyword evidence="1" id="KW-0472">Membrane</keyword>
<dbReference type="AlphaFoldDB" id="A0AAU2JLK2"/>